<organism evidence="1 2">
    <name type="scientific">Syphacia muris</name>
    <dbReference type="NCBI Taxonomy" id="451379"/>
    <lineage>
        <taxon>Eukaryota</taxon>
        <taxon>Metazoa</taxon>
        <taxon>Ecdysozoa</taxon>
        <taxon>Nematoda</taxon>
        <taxon>Chromadorea</taxon>
        <taxon>Rhabditida</taxon>
        <taxon>Spirurina</taxon>
        <taxon>Oxyuridomorpha</taxon>
        <taxon>Oxyuroidea</taxon>
        <taxon>Oxyuridae</taxon>
        <taxon>Syphacia</taxon>
    </lineage>
</organism>
<accession>A0A0N5AD93</accession>
<dbReference type="Proteomes" id="UP000046393">
    <property type="component" value="Unplaced"/>
</dbReference>
<protein>
    <submittedName>
        <fullName evidence="2">Uncharacterized protein</fullName>
    </submittedName>
</protein>
<name>A0A0N5AD93_9BILA</name>
<keyword evidence="1" id="KW-1185">Reference proteome</keyword>
<evidence type="ECO:0000313" key="1">
    <source>
        <dbReference type="Proteomes" id="UP000046393"/>
    </source>
</evidence>
<dbReference type="AlphaFoldDB" id="A0A0N5AD93"/>
<proteinExistence type="predicted"/>
<dbReference type="WBParaSite" id="SMUV_0000213201-mRNA-1">
    <property type="protein sequence ID" value="SMUV_0000213201-mRNA-1"/>
    <property type="gene ID" value="SMUV_0000213201"/>
</dbReference>
<sequence>MAIKTSVSLDAATTKTTNRLLKQQQNTVTLLVPKQQQNKQKSRHTRLSIAGLKVRRSWLSAAHYSLFRNSSGRYAYSASKGLF</sequence>
<evidence type="ECO:0000313" key="2">
    <source>
        <dbReference type="WBParaSite" id="SMUV_0000213201-mRNA-1"/>
    </source>
</evidence>
<reference evidence="2" key="1">
    <citation type="submission" date="2017-02" db="UniProtKB">
        <authorList>
            <consortium name="WormBaseParasite"/>
        </authorList>
    </citation>
    <scope>IDENTIFICATION</scope>
</reference>